<dbReference type="InterPro" id="IPR018060">
    <property type="entry name" value="HTH_AraC"/>
</dbReference>
<dbReference type="GO" id="GO:0043565">
    <property type="term" value="F:sequence-specific DNA binding"/>
    <property type="evidence" value="ECO:0007669"/>
    <property type="project" value="InterPro"/>
</dbReference>
<accession>A0A1I4PLL8</accession>
<dbReference type="InterPro" id="IPR009057">
    <property type="entry name" value="Homeodomain-like_sf"/>
</dbReference>
<dbReference type="EMBL" id="FOTY01000028">
    <property type="protein sequence ID" value="SFM28514.1"/>
    <property type="molecule type" value="Genomic_DNA"/>
</dbReference>
<dbReference type="STRING" id="266892.SAMN04488054_12820"/>
<protein>
    <submittedName>
        <fullName evidence="5">Helix-turn-helix domain-containing protein</fullName>
    </submittedName>
</protein>
<evidence type="ECO:0000256" key="2">
    <source>
        <dbReference type="ARBA" id="ARBA00023125"/>
    </source>
</evidence>
<dbReference type="OrthoDB" id="247151at2"/>
<dbReference type="PANTHER" id="PTHR43280:SF2">
    <property type="entry name" value="HTH-TYPE TRANSCRIPTIONAL REGULATOR EXSA"/>
    <property type="match status" value="1"/>
</dbReference>
<feature type="domain" description="HTH araC/xylS-type" evidence="4">
    <location>
        <begin position="275"/>
        <end position="373"/>
    </location>
</feature>
<dbReference type="SMART" id="SM00342">
    <property type="entry name" value="HTH_ARAC"/>
    <property type="match status" value="1"/>
</dbReference>
<keyword evidence="1" id="KW-0805">Transcription regulation</keyword>
<keyword evidence="3" id="KW-0804">Transcription</keyword>
<gene>
    <name evidence="5" type="ORF">SAMN04488054_12820</name>
</gene>
<reference evidence="5 6" key="1">
    <citation type="submission" date="2016-10" db="EMBL/GenBank/DDBJ databases">
        <authorList>
            <person name="de Groot N.N."/>
        </authorList>
    </citation>
    <scope>NUCLEOTIDE SEQUENCE [LARGE SCALE GENOMIC DNA]</scope>
    <source>
        <strain evidence="5 6">CGMCC 1.6134</strain>
    </source>
</reference>
<sequence>MTQSKAGQTKIRELIQIIAEMTGMNVGFFSQTYNTSSSAVSPCGTPVQKEDKAMYLFLYSRLNAEVCYFYEKAQDWYYLSMWVPAIDGFIMAGPYRTQDSQPAQGLIDLETVERDSTTAALFVSKHYFVQSMMTSMMRHYSLLHSEPLKREHNDRLPGTSSSSEKAIIDDIRSEDPESGDMLRALEEAPDITFGAEDIHMHMTNKLYVTCVVMTRALIAVGMEASEALLFTGSFFHSINHTETVSQLKALRRHIMTSFDDMIQRERSKPHSPFIRQIRDFIRHHLQEPLDVKSIADHMNLSPGHVSTVFKKESGTSLKRYIAEVKVKEAKRWMIYSDMPLSEIAVLLCFNDQTYFTKVFKRITGQTPLQYRKHHPPNHPFH</sequence>
<dbReference type="PROSITE" id="PS01124">
    <property type="entry name" value="HTH_ARAC_FAMILY_2"/>
    <property type="match status" value="1"/>
</dbReference>
<keyword evidence="2" id="KW-0238">DNA-binding</keyword>
<dbReference type="Proteomes" id="UP000199668">
    <property type="component" value="Unassembled WGS sequence"/>
</dbReference>
<evidence type="ECO:0000313" key="6">
    <source>
        <dbReference type="Proteomes" id="UP000199668"/>
    </source>
</evidence>
<proteinExistence type="predicted"/>
<keyword evidence="6" id="KW-1185">Reference proteome</keyword>
<evidence type="ECO:0000256" key="3">
    <source>
        <dbReference type="ARBA" id="ARBA00023163"/>
    </source>
</evidence>
<dbReference type="SUPFAM" id="SSF46689">
    <property type="entry name" value="Homeodomain-like"/>
    <property type="match status" value="2"/>
</dbReference>
<dbReference type="GO" id="GO:0003700">
    <property type="term" value="F:DNA-binding transcription factor activity"/>
    <property type="evidence" value="ECO:0007669"/>
    <property type="project" value="InterPro"/>
</dbReference>
<organism evidence="5 6">
    <name type="scientific">Salibacterium qingdaonense</name>
    <dbReference type="NCBI Taxonomy" id="266892"/>
    <lineage>
        <taxon>Bacteria</taxon>
        <taxon>Bacillati</taxon>
        <taxon>Bacillota</taxon>
        <taxon>Bacilli</taxon>
        <taxon>Bacillales</taxon>
        <taxon>Bacillaceae</taxon>
    </lineage>
</organism>
<dbReference type="Gene3D" id="1.10.10.60">
    <property type="entry name" value="Homeodomain-like"/>
    <property type="match status" value="2"/>
</dbReference>
<evidence type="ECO:0000313" key="5">
    <source>
        <dbReference type="EMBL" id="SFM28514.1"/>
    </source>
</evidence>
<dbReference type="PANTHER" id="PTHR43280">
    <property type="entry name" value="ARAC-FAMILY TRANSCRIPTIONAL REGULATOR"/>
    <property type="match status" value="1"/>
</dbReference>
<evidence type="ECO:0000256" key="1">
    <source>
        <dbReference type="ARBA" id="ARBA00023015"/>
    </source>
</evidence>
<dbReference type="RefSeq" id="WP_090927996.1">
    <property type="nucleotide sequence ID" value="NZ_FOTY01000028.1"/>
</dbReference>
<dbReference type="Pfam" id="PF12833">
    <property type="entry name" value="HTH_18"/>
    <property type="match status" value="1"/>
</dbReference>
<evidence type="ECO:0000259" key="4">
    <source>
        <dbReference type="PROSITE" id="PS01124"/>
    </source>
</evidence>
<name>A0A1I4PLL8_9BACI</name>
<dbReference type="AlphaFoldDB" id="A0A1I4PLL8"/>